<feature type="compositionally biased region" description="Basic and acidic residues" evidence="1">
    <location>
        <begin position="198"/>
        <end position="223"/>
    </location>
</feature>
<reference evidence="2" key="1">
    <citation type="submission" date="2020-02" db="EMBL/GenBank/DDBJ databases">
        <authorList>
            <person name="Meier V. D."/>
        </authorList>
    </citation>
    <scope>NUCLEOTIDE SEQUENCE</scope>
    <source>
        <strain evidence="2">AVDCRST_MAG87</strain>
    </source>
</reference>
<dbReference type="AlphaFoldDB" id="A0A6J4VRN0"/>
<protein>
    <submittedName>
        <fullName evidence="2">Uncharacterized protein</fullName>
    </submittedName>
</protein>
<accession>A0A6J4VRN0</accession>
<evidence type="ECO:0000256" key="1">
    <source>
        <dbReference type="SAM" id="MobiDB-lite"/>
    </source>
</evidence>
<feature type="region of interest" description="Disordered" evidence="1">
    <location>
        <begin position="133"/>
        <end position="223"/>
    </location>
</feature>
<evidence type="ECO:0000313" key="2">
    <source>
        <dbReference type="EMBL" id="CAA9585557.1"/>
    </source>
</evidence>
<organism evidence="2">
    <name type="scientific">uncultured Thermomicrobiales bacterium</name>
    <dbReference type="NCBI Taxonomy" id="1645740"/>
    <lineage>
        <taxon>Bacteria</taxon>
        <taxon>Pseudomonadati</taxon>
        <taxon>Thermomicrobiota</taxon>
        <taxon>Thermomicrobia</taxon>
        <taxon>Thermomicrobiales</taxon>
        <taxon>environmental samples</taxon>
    </lineage>
</organism>
<feature type="non-terminal residue" evidence="2">
    <location>
        <position position="223"/>
    </location>
</feature>
<proteinExistence type="predicted"/>
<sequence>GYGAGASPAGGNGGTHLPRRDRRDHSRSGRAELVSRRRLALPDGGRMDADRPAGAVHRALWRGRRRPGIADCHDDAGARRDPAGVPAGAALRTVREVAGHGVRDVADLLRTWAAPRRRPVRDCLARARGRDRLGGAGARRAAQHPRADRAARPNPAPVLEPAVPGNECRALQRGADGEHHRSGSDGAAAQSGRGRPVHGFDRCPGERRPAPRPAPLDREWAGM</sequence>
<feature type="non-terminal residue" evidence="2">
    <location>
        <position position="1"/>
    </location>
</feature>
<feature type="compositionally biased region" description="Gly residues" evidence="1">
    <location>
        <begin position="1"/>
        <end position="14"/>
    </location>
</feature>
<feature type="region of interest" description="Disordered" evidence="1">
    <location>
        <begin position="1"/>
        <end position="53"/>
    </location>
</feature>
<feature type="compositionally biased region" description="Basic and acidic residues" evidence="1">
    <location>
        <begin position="21"/>
        <end position="35"/>
    </location>
</feature>
<gene>
    <name evidence="2" type="ORF">AVDCRST_MAG87-3900</name>
</gene>
<name>A0A6J4VRN0_9BACT</name>
<dbReference type="EMBL" id="CADCWJ010000857">
    <property type="protein sequence ID" value="CAA9585557.1"/>
    <property type="molecule type" value="Genomic_DNA"/>
</dbReference>